<dbReference type="Proteomes" id="UP000195437">
    <property type="component" value="Chromosome"/>
</dbReference>
<dbReference type="PANTHER" id="PTHR36449:SF1">
    <property type="entry name" value="ACETYLTRANSFERASE"/>
    <property type="match status" value="1"/>
</dbReference>
<keyword evidence="5" id="KW-1185">Reference proteome</keyword>
<dbReference type="AlphaFoldDB" id="A0A1Y0IJ45"/>
<evidence type="ECO:0000256" key="3">
    <source>
        <dbReference type="ARBA" id="ARBA00023315"/>
    </source>
</evidence>
<protein>
    <submittedName>
        <fullName evidence="4">Uncharacterized protein</fullName>
    </submittedName>
</protein>
<accession>A0A1Y0IJ45</accession>
<dbReference type="Gene3D" id="3.40.630.30">
    <property type="match status" value="1"/>
</dbReference>
<dbReference type="GO" id="GO:0016746">
    <property type="term" value="F:acyltransferase activity"/>
    <property type="evidence" value="ECO:0007669"/>
    <property type="project" value="UniProtKB-KW"/>
</dbReference>
<name>A0A1Y0IJ45_9BACL</name>
<keyword evidence="1" id="KW-1277">Toxin-antitoxin system</keyword>
<proteinExistence type="predicted"/>
<organism evidence="4 5">
    <name type="scientific">Tumebacillus avium</name>
    <dbReference type="NCBI Taxonomy" id="1903704"/>
    <lineage>
        <taxon>Bacteria</taxon>
        <taxon>Bacillati</taxon>
        <taxon>Bacillota</taxon>
        <taxon>Bacilli</taxon>
        <taxon>Bacillales</taxon>
        <taxon>Alicyclobacillaceae</taxon>
        <taxon>Tumebacillus</taxon>
    </lineage>
</organism>
<evidence type="ECO:0000256" key="2">
    <source>
        <dbReference type="ARBA" id="ARBA00022679"/>
    </source>
</evidence>
<dbReference type="OrthoDB" id="2853280at2"/>
<dbReference type="RefSeq" id="WP_087455718.1">
    <property type="nucleotide sequence ID" value="NZ_CP021434.1"/>
</dbReference>
<reference evidence="5" key="1">
    <citation type="submission" date="2017-05" db="EMBL/GenBank/DDBJ databases">
        <authorList>
            <person name="Sung H."/>
        </authorList>
    </citation>
    <scope>NUCLEOTIDE SEQUENCE [LARGE SCALE GENOMIC DNA]</scope>
    <source>
        <strain evidence="5">AR23208</strain>
    </source>
</reference>
<dbReference type="KEGG" id="tum:CBW65_04075"/>
<gene>
    <name evidence="4" type="ORF">CBW65_04075</name>
</gene>
<keyword evidence="2" id="KW-0808">Transferase</keyword>
<evidence type="ECO:0000313" key="5">
    <source>
        <dbReference type="Proteomes" id="UP000195437"/>
    </source>
</evidence>
<dbReference type="PANTHER" id="PTHR36449">
    <property type="entry name" value="ACETYLTRANSFERASE-RELATED"/>
    <property type="match status" value="1"/>
</dbReference>
<sequence>MNVLNHFGWEVLDRSKHDIQGFSSGYPAFDQHLHVDAVLEQANGLSQTRVYSNGRKVIAYYSAKCTKITVDMQERSQIGAKETTVPAVEIPFLAVDQQYWRQGIGSETLEEILAQTTSISYFIGCRYVFLRAVKEQWLIDWYKKYQFKEFLFELQDDYTQPMCFKLPTVQELTLEDFEELF</sequence>
<evidence type="ECO:0000256" key="1">
    <source>
        <dbReference type="ARBA" id="ARBA00022649"/>
    </source>
</evidence>
<dbReference type="InterPro" id="IPR016181">
    <property type="entry name" value="Acyl_CoA_acyltransferase"/>
</dbReference>
<dbReference type="SUPFAM" id="SSF55729">
    <property type="entry name" value="Acyl-CoA N-acyltransferases (Nat)"/>
    <property type="match status" value="1"/>
</dbReference>
<dbReference type="CDD" id="cd04301">
    <property type="entry name" value="NAT_SF"/>
    <property type="match status" value="1"/>
</dbReference>
<keyword evidence="3" id="KW-0012">Acyltransferase</keyword>
<evidence type="ECO:0000313" key="4">
    <source>
        <dbReference type="EMBL" id="ARU60330.1"/>
    </source>
</evidence>
<dbReference type="EMBL" id="CP021434">
    <property type="protein sequence ID" value="ARU60330.1"/>
    <property type="molecule type" value="Genomic_DNA"/>
</dbReference>